<dbReference type="InterPro" id="IPR029068">
    <property type="entry name" value="Glyas_Bleomycin-R_OHBP_Dase"/>
</dbReference>
<evidence type="ECO:0000313" key="2">
    <source>
        <dbReference type="EMBL" id="AUV84095.1"/>
    </source>
</evidence>
<dbReference type="InterPro" id="IPR004360">
    <property type="entry name" value="Glyas_Fos-R_dOase_dom"/>
</dbReference>
<keyword evidence="3" id="KW-1185">Reference proteome</keyword>
<dbReference type="GeneID" id="35594644"/>
<reference evidence="2 3" key="1">
    <citation type="submission" date="2018-01" db="EMBL/GenBank/DDBJ databases">
        <title>Complete genome sequence of Salinigranum rubrum GX10T, an extremely halophilic archaeon isolated from a marine solar saltern.</title>
        <authorList>
            <person name="Han S."/>
        </authorList>
    </citation>
    <scope>NUCLEOTIDE SEQUENCE [LARGE SCALE GENOMIC DNA]</scope>
    <source>
        <strain evidence="2 3">GX10</strain>
        <plasmid evidence="3">Plasmid unnamed1</plasmid>
    </source>
</reference>
<evidence type="ECO:0000259" key="1">
    <source>
        <dbReference type="PROSITE" id="PS51819"/>
    </source>
</evidence>
<dbReference type="Gene3D" id="3.10.180.10">
    <property type="entry name" value="2,3-Dihydroxybiphenyl 1,2-Dioxygenase, domain 1"/>
    <property type="match status" value="1"/>
</dbReference>
<dbReference type="RefSeq" id="WP_103427784.1">
    <property type="nucleotide sequence ID" value="NZ_CP026310.1"/>
</dbReference>
<dbReference type="Pfam" id="PF00903">
    <property type="entry name" value="Glyoxalase"/>
    <property type="match status" value="1"/>
</dbReference>
<dbReference type="PANTHER" id="PTHR36437">
    <property type="entry name" value="GLYOXALASE/BLEOMYCIN RESISTANCE PROTEIN/DIOXYGENASE"/>
    <property type="match status" value="1"/>
</dbReference>
<keyword evidence="2" id="KW-0614">Plasmid</keyword>
<dbReference type="AlphaFoldDB" id="A0A2I8VQA8"/>
<protein>
    <submittedName>
        <fullName evidence="2">Glyoxalase</fullName>
    </submittedName>
</protein>
<dbReference type="SUPFAM" id="SSF54593">
    <property type="entry name" value="Glyoxalase/Bleomycin resistance protein/Dihydroxybiphenyl dioxygenase"/>
    <property type="match status" value="1"/>
</dbReference>
<feature type="domain" description="VOC" evidence="1">
    <location>
        <begin position="4"/>
        <end position="128"/>
    </location>
</feature>
<gene>
    <name evidence="2" type="ORF">C2R22_21090</name>
</gene>
<dbReference type="PANTHER" id="PTHR36437:SF2">
    <property type="entry name" value="GLYOXALASE_BLEOMYCIN RESISTANCE PROTEIN_DIOXYGENASE"/>
    <property type="match status" value="1"/>
</dbReference>
<dbReference type="EMBL" id="CP026310">
    <property type="protein sequence ID" value="AUV84095.1"/>
    <property type="molecule type" value="Genomic_DNA"/>
</dbReference>
<evidence type="ECO:0000313" key="3">
    <source>
        <dbReference type="Proteomes" id="UP000236584"/>
    </source>
</evidence>
<dbReference type="KEGG" id="srub:C2R22_21090"/>
<name>A0A2I8VQA8_9EURY</name>
<sequence>MITAALQVTVFVADQDEALAYYTERMGFVVRSDEELWDDFRYLTVAPNEDAETVLELVEADTPAQEALIGGQAANRPLVMFASDDIERDYQRMTERGVEFDGEPTSVPGGVGVAFEDCYGNQFDLFQPDTNTTTPP</sequence>
<dbReference type="Proteomes" id="UP000236584">
    <property type="component" value="Plasmid unnamed1"/>
</dbReference>
<dbReference type="InterPro" id="IPR037523">
    <property type="entry name" value="VOC_core"/>
</dbReference>
<proteinExistence type="predicted"/>
<geneLocation type="plasmid" evidence="2">
    <name>unnamed1</name>
</geneLocation>
<dbReference type="OrthoDB" id="358887at2157"/>
<organism evidence="2 3">
    <name type="scientific">Salinigranum rubrum</name>
    <dbReference type="NCBI Taxonomy" id="755307"/>
    <lineage>
        <taxon>Archaea</taxon>
        <taxon>Methanobacteriati</taxon>
        <taxon>Methanobacteriota</taxon>
        <taxon>Stenosarchaea group</taxon>
        <taxon>Halobacteria</taxon>
        <taxon>Halobacteriales</taxon>
        <taxon>Haloferacaceae</taxon>
        <taxon>Salinigranum</taxon>
    </lineage>
</organism>
<accession>A0A2I8VQA8</accession>
<dbReference type="PROSITE" id="PS51819">
    <property type="entry name" value="VOC"/>
    <property type="match status" value="1"/>
</dbReference>